<feature type="non-terminal residue" evidence="1">
    <location>
        <position position="1"/>
    </location>
</feature>
<accession>A0ACC3CT75</accession>
<evidence type="ECO:0000313" key="1">
    <source>
        <dbReference type="EMBL" id="KAK3044500.1"/>
    </source>
</evidence>
<dbReference type="Proteomes" id="UP001186974">
    <property type="component" value="Unassembled WGS sequence"/>
</dbReference>
<organism evidence="1 2">
    <name type="scientific">Coniosporium uncinatum</name>
    <dbReference type="NCBI Taxonomy" id="93489"/>
    <lineage>
        <taxon>Eukaryota</taxon>
        <taxon>Fungi</taxon>
        <taxon>Dikarya</taxon>
        <taxon>Ascomycota</taxon>
        <taxon>Pezizomycotina</taxon>
        <taxon>Dothideomycetes</taxon>
        <taxon>Dothideomycetes incertae sedis</taxon>
        <taxon>Coniosporium</taxon>
    </lineage>
</organism>
<name>A0ACC3CT75_9PEZI</name>
<evidence type="ECO:0000313" key="2">
    <source>
        <dbReference type="Proteomes" id="UP001186974"/>
    </source>
</evidence>
<dbReference type="EMBL" id="JAWDJW010011860">
    <property type="protein sequence ID" value="KAK3044500.1"/>
    <property type="molecule type" value="Genomic_DNA"/>
</dbReference>
<sequence>IDTKTDSTVTSKPLPNDTLAAKRSDTLEAPKSELETRSPSPVGRLKEAFTPSRKSSPKPAKEKGSERSAKGGGGGIEGGESGDSKQPDVLDEARQSNELAEVKEEPKRSRKPVAPQSIDTTVRPETPPNGAVANVTPQTLITPPTPIEADRPGQRSPTRKNTTSTGGTSSPPGNFLSSRRMRIGANPPSKLSNAQSAPLTPAVEEVKTPGGTLVSPQAAGGSFFSGFFSAAQNAANQLTNTIASSGGQRSRSGTGPEEKKPEEAGGEEVILPHAASDNNTGKEGETGEKRPLAIETLGSGNLSLSHLGIAESESESQQSDASSKAQNMQNDEASAVAEDDAAAKAVSAAYLDGTNGEKAG</sequence>
<keyword evidence="2" id="KW-1185">Reference proteome</keyword>
<comment type="caution">
    <text evidence="1">The sequence shown here is derived from an EMBL/GenBank/DDBJ whole genome shotgun (WGS) entry which is preliminary data.</text>
</comment>
<feature type="non-terminal residue" evidence="1">
    <location>
        <position position="360"/>
    </location>
</feature>
<reference evidence="1" key="1">
    <citation type="submission" date="2024-09" db="EMBL/GenBank/DDBJ databases">
        <title>Black Yeasts Isolated from many extreme environments.</title>
        <authorList>
            <person name="Coleine C."/>
            <person name="Stajich J.E."/>
            <person name="Selbmann L."/>
        </authorList>
    </citation>
    <scope>NUCLEOTIDE SEQUENCE</scope>
    <source>
        <strain evidence="1">CCFEE 5737</strain>
    </source>
</reference>
<protein>
    <submittedName>
        <fullName evidence="1">Uncharacterized protein</fullName>
    </submittedName>
</protein>
<proteinExistence type="predicted"/>
<gene>
    <name evidence="1" type="ORF">LTS18_001133</name>
</gene>